<name>A0AAV8YFA2_9CUCU</name>
<keyword evidence="2" id="KW-1185">Reference proteome</keyword>
<reference evidence="1" key="1">
    <citation type="journal article" date="2023" name="Insect Mol. Biol.">
        <title>Genome sequencing provides insights into the evolution of gene families encoding plant cell wall-degrading enzymes in longhorned beetles.</title>
        <authorList>
            <person name="Shin N.R."/>
            <person name="Okamura Y."/>
            <person name="Kirsch R."/>
            <person name="Pauchet Y."/>
        </authorList>
    </citation>
    <scope>NUCLEOTIDE SEQUENCE</scope>
    <source>
        <strain evidence="1">AMC_N1</strain>
    </source>
</reference>
<comment type="caution">
    <text evidence="1">The sequence shown here is derived from an EMBL/GenBank/DDBJ whole genome shotgun (WGS) entry which is preliminary data.</text>
</comment>
<accession>A0AAV8YFA2</accession>
<dbReference type="Proteomes" id="UP001162162">
    <property type="component" value="Unassembled WGS sequence"/>
</dbReference>
<protein>
    <submittedName>
        <fullName evidence="1">Uncharacterized protein</fullName>
    </submittedName>
</protein>
<dbReference type="EMBL" id="JAPWTK010000122">
    <property type="protein sequence ID" value="KAJ8949175.1"/>
    <property type="molecule type" value="Genomic_DNA"/>
</dbReference>
<organism evidence="1 2">
    <name type="scientific">Aromia moschata</name>
    <dbReference type="NCBI Taxonomy" id="1265417"/>
    <lineage>
        <taxon>Eukaryota</taxon>
        <taxon>Metazoa</taxon>
        <taxon>Ecdysozoa</taxon>
        <taxon>Arthropoda</taxon>
        <taxon>Hexapoda</taxon>
        <taxon>Insecta</taxon>
        <taxon>Pterygota</taxon>
        <taxon>Neoptera</taxon>
        <taxon>Endopterygota</taxon>
        <taxon>Coleoptera</taxon>
        <taxon>Polyphaga</taxon>
        <taxon>Cucujiformia</taxon>
        <taxon>Chrysomeloidea</taxon>
        <taxon>Cerambycidae</taxon>
        <taxon>Cerambycinae</taxon>
        <taxon>Callichromatini</taxon>
        <taxon>Aromia</taxon>
    </lineage>
</organism>
<proteinExistence type="predicted"/>
<sequence length="228" mass="26238">MRKSSAYKEKLYVHENGLCVTGDRIELSKPPKCYAKRNVRIDLGSPSPSSSNVADNRHVEADQRKALKLSVTEYKNLQVCSKQLKQIRRTVEVGDFERILADFRASDEYYKKRTKTSRDILDVVKAGGDLRAVFRPALRLLEECDGKIYRVSVGEIRSYGIAMDCKNMPSVTPQIKTRDLDRKVLRETLYSEIIQRHRRSIFALGSFLRMLKTKKSNYNVIKQDGESE</sequence>
<evidence type="ECO:0000313" key="2">
    <source>
        <dbReference type="Proteomes" id="UP001162162"/>
    </source>
</evidence>
<gene>
    <name evidence="1" type="ORF">NQ318_021666</name>
</gene>
<dbReference type="AlphaFoldDB" id="A0AAV8YFA2"/>
<evidence type="ECO:0000313" key="1">
    <source>
        <dbReference type="EMBL" id="KAJ8949175.1"/>
    </source>
</evidence>